<feature type="compositionally biased region" description="Polar residues" evidence="1">
    <location>
        <begin position="1"/>
        <end position="12"/>
    </location>
</feature>
<evidence type="ECO:0000313" key="2">
    <source>
        <dbReference type="EMBL" id="QQQ18463.1"/>
    </source>
</evidence>
<feature type="region of interest" description="Disordered" evidence="1">
    <location>
        <begin position="1"/>
        <end position="41"/>
    </location>
</feature>
<evidence type="ECO:0000256" key="1">
    <source>
        <dbReference type="SAM" id="MobiDB-lite"/>
    </source>
</evidence>
<sequence>MTNRQGAGNESAASVRDGWGSGVRWTGSGGEAQDGFDETERASRELAFEQRQPFGGLTQFAYLSRSWSVNTFYTVFRGRPPEQTKFWIVRRVTGGAGQANTIVGADSRTCEGVEKAFIAMEQLPVVRPDAPQLGQETETMGLVLDGTQHIFWNRWARSGPDDATVGLEISGNVNSPVAEWWAEAAGSLSQCWRATPPE</sequence>
<accession>A0ABX7BNY9</accession>
<organism evidence="2 3">
    <name type="scientific">Brevundimonas vitisensis</name>
    <dbReference type="NCBI Taxonomy" id="2800818"/>
    <lineage>
        <taxon>Bacteria</taxon>
        <taxon>Pseudomonadati</taxon>
        <taxon>Pseudomonadota</taxon>
        <taxon>Alphaproteobacteria</taxon>
        <taxon>Caulobacterales</taxon>
        <taxon>Caulobacteraceae</taxon>
        <taxon>Brevundimonas</taxon>
    </lineage>
</organism>
<proteinExistence type="predicted"/>
<keyword evidence="3" id="KW-1185">Reference proteome</keyword>
<name>A0ABX7BNY9_9CAUL</name>
<protein>
    <submittedName>
        <fullName evidence="2">Uncharacterized protein</fullName>
    </submittedName>
</protein>
<dbReference type="RefSeq" id="WP_201102833.1">
    <property type="nucleotide sequence ID" value="NZ_CP067977.1"/>
</dbReference>
<dbReference type="EMBL" id="CP067977">
    <property type="protein sequence ID" value="QQQ18463.1"/>
    <property type="molecule type" value="Genomic_DNA"/>
</dbReference>
<gene>
    <name evidence="2" type="ORF">JIP62_14410</name>
</gene>
<evidence type="ECO:0000313" key="3">
    <source>
        <dbReference type="Proteomes" id="UP000595448"/>
    </source>
</evidence>
<reference evidence="2 3" key="1">
    <citation type="submission" date="2021-01" db="EMBL/GenBank/DDBJ databases">
        <title>Brevundimonas vitis sp. nov., an bacterium isolated from grape (Vitis vinifera).</title>
        <authorList>
            <person name="Jiang L."/>
            <person name="Lee J."/>
        </authorList>
    </citation>
    <scope>NUCLEOTIDE SEQUENCE [LARGE SCALE GENOMIC DNA]</scope>
    <source>
        <strain evidence="2 3">GRTSA-9</strain>
    </source>
</reference>
<dbReference type="Proteomes" id="UP000595448">
    <property type="component" value="Chromosome"/>
</dbReference>